<evidence type="ECO:0000256" key="6">
    <source>
        <dbReference type="ARBA" id="ARBA00022840"/>
    </source>
</evidence>
<dbReference type="OrthoDB" id="635774at2759"/>
<evidence type="ECO:0000256" key="7">
    <source>
        <dbReference type="ARBA" id="ARBA00023137"/>
    </source>
</evidence>
<dbReference type="FunFam" id="1.10.510.10:FF:000521">
    <property type="entry name" value="Tyrosine-protein kinase pr2"/>
    <property type="match status" value="1"/>
</dbReference>
<feature type="region of interest" description="Disordered" evidence="9">
    <location>
        <begin position="960"/>
        <end position="1014"/>
    </location>
</feature>
<dbReference type="EMBL" id="CACRXK020005467">
    <property type="protein sequence ID" value="CAB4006289.1"/>
    <property type="molecule type" value="Genomic_DNA"/>
</dbReference>
<keyword evidence="2" id="KW-0728">SH3 domain</keyword>
<dbReference type="GO" id="GO:0005524">
    <property type="term" value="F:ATP binding"/>
    <property type="evidence" value="ECO:0007669"/>
    <property type="project" value="UniProtKB-UniRule"/>
</dbReference>
<evidence type="ECO:0000256" key="5">
    <source>
        <dbReference type="ARBA" id="ARBA00022777"/>
    </source>
</evidence>
<organism evidence="11 12">
    <name type="scientific">Paramuricea clavata</name>
    <name type="common">Red gorgonian</name>
    <name type="synonym">Violescent sea-whip</name>
    <dbReference type="NCBI Taxonomy" id="317549"/>
    <lineage>
        <taxon>Eukaryota</taxon>
        <taxon>Metazoa</taxon>
        <taxon>Cnidaria</taxon>
        <taxon>Anthozoa</taxon>
        <taxon>Octocorallia</taxon>
        <taxon>Malacalcyonacea</taxon>
        <taxon>Plexauridae</taxon>
        <taxon>Paramuricea</taxon>
    </lineage>
</organism>
<dbReference type="InterPro" id="IPR011009">
    <property type="entry name" value="Kinase-like_dom_sf"/>
</dbReference>
<comment type="caution">
    <text evidence="11">The sequence shown here is derived from an EMBL/GenBank/DDBJ whole genome shotgun (WGS) entry which is preliminary data.</text>
</comment>
<protein>
    <recommendedName>
        <fullName evidence="1">non-specific protein-tyrosine kinase</fullName>
        <ecNumber evidence="1">2.7.10.2</ecNumber>
    </recommendedName>
</protein>
<dbReference type="InterPro" id="IPR050198">
    <property type="entry name" value="Non-receptor_tyrosine_kinases"/>
</dbReference>
<sequence>MAERDLEVDVYEFLQKIQLGQFFEKIDKVLHLTRLVHFDHVAESDLSDINMSKPEQRRLFDAIKKHKKERKKASKTRFSLRKSKKKDSSHSSSEGAVKHGQGKSCLISESSLKLLGELGDGAFGVVTRGEWTPNKGSKVSVAVKCLKFSNKEAFVKEQDNFMREASAMSELDHPNVIHLYGIVLATPIKLVMELASLGSLQDRLRTEPQKFLISMLYDFVLQIACGMNYLESKRYVHRDLAARNILLASYDKVKIGDFGLMRLLPSEDDIYVMNPAGKVAVAWCAPECLKNREFSHASDVWAFGITVIEIFSYGKQPWDGLSGAQILEIIDEPANGRPGKPVHCPDKLYSLLFEHCWDPNPKDRSKFSSIKDRLQEAVPEDVTSFFDLEKDTNPDNLVAKSGDLITVITWKSRLGTGFGKGQNKRTAEVGYFPTSQVTRNILKSKGSVSRPRIAKVKDISPPLDNSFSHCAHRGNGETPNWGTIMSEERQVLGKHRPLNLPTKLISLNNSDGESQIEGDSGEMFSLVSRDSCNYSSSLSLGQRSCADSGYYSNRDTYMSQDYEQMTGSNPIAIPGTNPQGRAMIGTFVPNHYTRRPSGASLQFDPYHGQRSRVDSFGSDFSSGSELRPALPAKLKMVGNHGNIKPTVSISFHGNRPENPYENISEIPGANYEDMQRLSHVTHQVSEGPLMSSSPESVYMNPQRVNNPDSLNFINMNYPIIYDRPPIDNRYNCHDRCHSFPELDMKRKSMNGEAKRNSFSSEKKIALHSLNESKSAPILDREVETTPNSKNWETGTADEAMSEEIYENIEIYNVPQALLSDTPPPLPVKRKNSKISVHRNSGSHDLDISKKLALSQEMFEEYYSRPVSQDVPPNFDSHLYAEISDKLIKELNLEDQSGLTDTSSFMEISKDYADLDAICAKLREETAADTELAENANEAQDVLCPVESNTSKNNDVLWRRFSNDQHRIQQHTRRIRRSVSSDDNSPNGRSEGRRSSDTSTRSLSSNSLKHPCSELEGVQSLHTRATLVTTV</sequence>
<evidence type="ECO:0000256" key="8">
    <source>
        <dbReference type="ARBA" id="ARBA00047899"/>
    </source>
</evidence>
<dbReference type="InterPro" id="IPR049587">
    <property type="entry name" value="TNK-like_SAM"/>
</dbReference>
<dbReference type="Pfam" id="PF07714">
    <property type="entry name" value="PK_Tyr_Ser-Thr"/>
    <property type="match status" value="1"/>
</dbReference>
<dbReference type="SMART" id="SM00219">
    <property type="entry name" value="TyrKc"/>
    <property type="match status" value="1"/>
</dbReference>
<dbReference type="PROSITE" id="PS50011">
    <property type="entry name" value="PROTEIN_KINASE_DOM"/>
    <property type="match status" value="1"/>
</dbReference>
<dbReference type="Proteomes" id="UP001152795">
    <property type="component" value="Unassembled WGS sequence"/>
</dbReference>
<keyword evidence="3" id="KW-0808">Transferase</keyword>
<dbReference type="EC" id="2.7.10.2" evidence="1"/>
<dbReference type="CDD" id="cd09539">
    <property type="entry name" value="SAM_TNK-like"/>
    <property type="match status" value="1"/>
</dbReference>
<evidence type="ECO:0000313" key="11">
    <source>
        <dbReference type="EMBL" id="CAB4006289.1"/>
    </source>
</evidence>
<dbReference type="InterPro" id="IPR055175">
    <property type="entry name" value="ACK/TNK-like_SAM"/>
</dbReference>
<keyword evidence="6" id="KW-0067">ATP-binding</keyword>
<dbReference type="InterPro" id="IPR020635">
    <property type="entry name" value="Tyr_kinase_cat_dom"/>
</dbReference>
<dbReference type="Pfam" id="PF22931">
    <property type="entry name" value="SAM_TNK"/>
    <property type="match status" value="1"/>
</dbReference>
<dbReference type="PANTHER" id="PTHR24418">
    <property type="entry name" value="TYROSINE-PROTEIN KINASE"/>
    <property type="match status" value="1"/>
</dbReference>
<evidence type="ECO:0000256" key="9">
    <source>
        <dbReference type="SAM" id="MobiDB-lite"/>
    </source>
</evidence>
<feature type="compositionally biased region" description="Low complexity" evidence="9">
    <location>
        <begin position="996"/>
        <end position="1007"/>
    </location>
</feature>
<feature type="region of interest" description="Disordered" evidence="9">
    <location>
        <begin position="65"/>
        <end position="100"/>
    </location>
</feature>
<dbReference type="Gene3D" id="1.10.510.10">
    <property type="entry name" value="Transferase(Phosphotransferase) domain 1"/>
    <property type="match status" value="1"/>
</dbReference>
<feature type="compositionally biased region" description="Basic residues" evidence="9">
    <location>
        <begin position="967"/>
        <end position="976"/>
    </location>
</feature>
<proteinExistence type="predicted"/>
<keyword evidence="12" id="KW-1185">Reference proteome</keyword>
<evidence type="ECO:0000259" key="10">
    <source>
        <dbReference type="PROSITE" id="PS50011"/>
    </source>
</evidence>
<feature type="compositionally biased region" description="Basic residues" evidence="9">
    <location>
        <begin position="65"/>
        <end position="87"/>
    </location>
</feature>
<dbReference type="Gene3D" id="3.30.200.20">
    <property type="entry name" value="Phosphorylase Kinase, domain 1"/>
    <property type="match status" value="1"/>
</dbReference>
<keyword evidence="5 11" id="KW-0418">Kinase</keyword>
<dbReference type="SUPFAM" id="SSF56112">
    <property type="entry name" value="Protein kinase-like (PK-like)"/>
    <property type="match status" value="1"/>
</dbReference>
<feature type="domain" description="Protein kinase" evidence="10">
    <location>
        <begin position="112"/>
        <end position="386"/>
    </location>
</feature>
<accession>A0A7D9EFU8</accession>
<reference evidence="11" key="1">
    <citation type="submission" date="2020-04" db="EMBL/GenBank/DDBJ databases">
        <authorList>
            <person name="Alioto T."/>
            <person name="Alioto T."/>
            <person name="Gomez Garrido J."/>
        </authorList>
    </citation>
    <scope>NUCLEOTIDE SEQUENCE</scope>
    <source>
        <strain evidence="11">A484AB</strain>
    </source>
</reference>
<dbReference type="InterPro" id="IPR000719">
    <property type="entry name" value="Prot_kinase_dom"/>
</dbReference>
<name>A0A7D9EFU8_PARCT</name>
<dbReference type="InterPro" id="IPR017441">
    <property type="entry name" value="Protein_kinase_ATP_BS"/>
</dbReference>
<comment type="catalytic activity">
    <reaction evidence="8">
        <text>L-threonyl-[protein] + ATP = O-phospho-L-threonyl-[protein] + ADP + H(+)</text>
        <dbReference type="Rhea" id="RHEA:46608"/>
        <dbReference type="Rhea" id="RHEA-COMP:11060"/>
        <dbReference type="Rhea" id="RHEA-COMP:11605"/>
        <dbReference type="ChEBI" id="CHEBI:15378"/>
        <dbReference type="ChEBI" id="CHEBI:30013"/>
        <dbReference type="ChEBI" id="CHEBI:30616"/>
        <dbReference type="ChEBI" id="CHEBI:61977"/>
        <dbReference type="ChEBI" id="CHEBI:456216"/>
        <dbReference type="EC" id="2.7.11.1"/>
    </reaction>
</comment>
<evidence type="ECO:0000256" key="3">
    <source>
        <dbReference type="ARBA" id="ARBA00022679"/>
    </source>
</evidence>
<dbReference type="InterPro" id="IPR008266">
    <property type="entry name" value="Tyr_kinase_AS"/>
</dbReference>
<dbReference type="PROSITE" id="PS00107">
    <property type="entry name" value="PROTEIN_KINASE_ATP"/>
    <property type="match status" value="1"/>
</dbReference>
<dbReference type="GO" id="GO:0004674">
    <property type="term" value="F:protein serine/threonine kinase activity"/>
    <property type="evidence" value="ECO:0007669"/>
    <property type="project" value="UniProtKB-EC"/>
</dbReference>
<keyword evidence="7" id="KW-0829">Tyrosine-protein kinase</keyword>
<evidence type="ECO:0000256" key="4">
    <source>
        <dbReference type="ARBA" id="ARBA00022741"/>
    </source>
</evidence>
<evidence type="ECO:0000256" key="1">
    <source>
        <dbReference type="ARBA" id="ARBA00011903"/>
    </source>
</evidence>
<evidence type="ECO:0000256" key="2">
    <source>
        <dbReference type="ARBA" id="ARBA00022443"/>
    </source>
</evidence>
<evidence type="ECO:0000313" key="12">
    <source>
        <dbReference type="Proteomes" id="UP001152795"/>
    </source>
</evidence>
<dbReference type="PRINTS" id="PR00109">
    <property type="entry name" value="TYRKINASE"/>
</dbReference>
<keyword evidence="4" id="KW-0547">Nucleotide-binding</keyword>
<dbReference type="PROSITE" id="PS00109">
    <property type="entry name" value="PROTEIN_KINASE_TYR"/>
    <property type="match status" value="1"/>
</dbReference>
<gene>
    <name evidence="11" type="ORF">PACLA_8A068622</name>
</gene>
<dbReference type="GO" id="GO:0004715">
    <property type="term" value="F:non-membrane spanning protein tyrosine kinase activity"/>
    <property type="evidence" value="ECO:0007669"/>
    <property type="project" value="UniProtKB-EC"/>
</dbReference>
<dbReference type="InterPro" id="IPR001245">
    <property type="entry name" value="Ser-Thr/Tyr_kinase_cat_dom"/>
</dbReference>
<dbReference type="AlphaFoldDB" id="A0A7D9EFU8"/>